<dbReference type="PROSITE" id="PS00136">
    <property type="entry name" value="SUBTILASE_ASP"/>
    <property type="match status" value="1"/>
</dbReference>
<dbReference type="PROSITE" id="PS51892">
    <property type="entry name" value="SUBTILASE"/>
    <property type="match status" value="1"/>
</dbReference>
<dbReference type="PROSITE" id="PS00137">
    <property type="entry name" value="SUBTILASE_HIS"/>
    <property type="match status" value="1"/>
</dbReference>
<keyword evidence="4 6" id="KW-0720">Serine protease</keyword>
<comment type="caution">
    <text evidence="11">The sequence shown here is derived from an EMBL/GenBank/DDBJ whole genome shotgun (WGS) entry which is preliminary data.</text>
</comment>
<dbReference type="EMBL" id="BOOW01000009">
    <property type="protein sequence ID" value="GII91295.1"/>
    <property type="molecule type" value="Genomic_DNA"/>
</dbReference>
<evidence type="ECO:0000256" key="8">
    <source>
        <dbReference type="SAM" id="MobiDB-lite"/>
    </source>
</evidence>
<feature type="active site" description="Charge relay system" evidence="5 6">
    <location>
        <position position="178"/>
    </location>
</feature>
<dbReference type="InterPro" id="IPR023827">
    <property type="entry name" value="Peptidase_S8_Asp-AS"/>
</dbReference>
<evidence type="ECO:0000256" key="2">
    <source>
        <dbReference type="ARBA" id="ARBA00022670"/>
    </source>
</evidence>
<evidence type="ECO:0000256" key="4">
    <source>
        <dbReference type="ARBA" id="ARBA00022825"/>
    </source>
</evidence>
<dbReference type="InterPro" id="IPR050131">
    <property type="entry name" value="Peptidase_S8_subtilisin-like"/>
</dbReference>
<feature type="region of interest" description="Disordered" evidence="8">
    <location>
        <begin position="122"/>
        <end position="142"/>
    </location>
</feature>
<dbReference type="InterPro" id="IPR023828">
    <property type="entry name" value="Peptidase_S8_Ser-AS"/>
</dbReference>
<dbReference type="InterPro" id="IPR000209">
    <property type="entry name" value="Peptidase_S8/S53_dom"/>
</dbReference>
<dbReference type="PANTHER" id="PTHR43806:SF11">
    <property type="entry name" value="CEREVISIN-RELATED"/>
    <property type="match status" value="1"/>
</dbReference>
<evidence type="ECO:0000256" key="3">
    <source>
        <dbReference type="ARBA" id="ARBA00022801"/>
    </source>
</evidence>
<dbReference type="PROSITE" id="PS00138">
    <property type="entry name" value="SUBTILASE_SER"/>
    <property type="match status" value="1"/>
</dbReference>
<keyword evidence="12" id="KW-1185">Reference proteome</keyword>
<evidence type="ECO:0000256" key="9">
    <source>
        <dbReference type="SAM" id="SignalP"/>
    </source>
</evidence>
<feature type="active site" description="Charge relay system" evidence="5 6">
    <location>
        <position position="236"/>
    </location>
</feature>
<proteinExistence type="inferred from homology"/>
<accession>A0A919REF5</accession>
<dbReference type="InterPro" id="IPR022398">
    <property type="entry name" value="Peptidase_S8_His-AS"/>
</dbReference>
<dbReference type="PANTHER" id="PTHR43806">
    <property type="entry name" value="PEPTIDASE S8"/>
    <property type="match status" value="1"/>
</dbReference>
<keyword evidence="9" id="KW-0732">Signal</keyword>
<evidence type="ECO:0000259" key="10">
    <source>
        <dbReference type="Pfam" id="PF00082"/>
    </source>
</evidence>
<keyword evidence="3 6" id="KW-0378">Hydrolase</keyword>
<keyword evidence="2 6" id="KW-0645">Protease</keyword>
<dbReference type="PRINTS" id="PR00723">
    <property type="entry name" value="SUBTILISIN"/>
</dbReference>
<feature type="signal peptide" evidence="9">
    <location>
        <begin position="1"/>
        <end position="24"/>
    </location>
</feature>
<dbReference type="Proteomes" id="UP000606172">
    <property type="component" value="Unassembled WGS sequence"/>
</dbReference>
<feature type="chain" id="PRO_5038722817" evidence="9">
    <location>
        <begin position="25"/>
        <end position="575"/>
    </location>
</feature>
<gene>
    <name evidence="11" type="ORF">Ssi02_15260</name>
</gene>
<dbReference type="InterPro" id="IPR036852">
    <property type="entry name" value="Peptidase_S8/S53_dom_sf"/>
</dbReference>
<dbReference type="InterPro" id="IPR015500">
    <property type="entry name" value="Peptidase_S8_subtilisin-rel"/>
</dbReference>
<evidence type="ECO:0000313" key="12">
    <source>
        <dbReference type="Proteomes" id="UP000606172"/>
    </source>
</evidence>
<evidence type="ECO:0000313" key="11">
    <source>
        <dbReference type="EMBL" id="GII91295.1"/>
    </source>
</evidence>
<dbReference type="Gene3D" id="3.40.50.200">
    <property type="entry name" value="Peptidase S8/S53 domain"/>
    <property type="match status" value="1"/>
</dbReference>
<feature type="active site" description="Charge relay system" evidence="5 6">
    <location>
        <position position="483"/>
    </location>
</feature>
<protein>
    <submittedName>
        <fullName evidence="11">Serine protease</fullName>
    </submittedName>
</protein>
<dbReference type="RefSeq" id="WP_239128673.1">
    <property type="nucleotide sequence ID" value="NZ_BOOW01000009.1"/>
</dbReference>
<dbReference type="GO" id="GO:0006508">
    <property type="term" value="P:proteolysis"/>
    <property type="evidence" value="ECO:0007669"/>
    <property type="project" value="UniProtKB-KW"/>
</dbReference>
<feature type="domain" description="Peptidase S8/S53" evidence="10">
    <location>
        <begin position="170"/>
        <end position="546"/>
    </location>
</feature>
<comment type="similarity">
    <text evidence="1 6 7">Belongs to the peptidase S8 family.</text>
</comment>
<reference evidence="11" key="1">
    <citation type="submission" date="2021-01" db="EMBL/GenBank/DDBJ databases">
        <title>Whole genome shotgun sequence of Sinosporangium siamense NBRC 109515.</title>
        <authorList>
            <person name="Komaki H."/>
            <person name="Tamura T."/>
        </authorList>
    </citation>
    <scope>NUCLEOTIDE SEQUENCE</scope>
    <source>
        <strain evidence="11">NBRC 109515</strain>
    </source>
</reference>
<dbReference type="AlphaFoldDB" id="A0A919REF5"/>
<dbReference type="SUPFAM" id="SSF52743">
    <property type="entry name" value="Subtilisin-like"/>
    <property type="match status" value="1"/>
</dbReference>
<dbReference type="Pfam" id="PF00082">
    <property type="entry name" value="Peptidase_S8"/>
    <property type="match status" value="1"/>
</dbReference>
<dbReference type="GO" id="GO:0004252">
    <property type="term" value="F:serine-type endopeptidase activity"/>
    <property type="evidence" value="ECO:0007669"/>
    <property type="project" value="UniProtKB-UniRule"/>
</dbReference>
<sequence length="575" mass="60315">MKRAIMITTVAALAATALVAPAQARPVSAPNAVEGEYVVLYKEGVTGAQGGQAVKAAGGTVVKENTAIGLALATSADGDFAASLQSDPAVEGVARNRSIGTSPDGIRAKGVARAIADKQAVEQEGREAGPSAGVAAAPRPRAEPLSELQWDMKQIKATADGAHKYQQGRKEVLVGVIDTGVDGSHPDIAPNFNRALSRNFTVDIPVDANGQEVDGPCEAEPDRSCDDPNDVDERGHGTHVASSIASPVNGLGIAGVAPKVSLVNLRAGQDSGFFFLYPSVEAITYAADIGVDVVNMSYYIDPWLFNCADNPADSAANRLEQHTVITATQRALAYAHRRNVTLVAAAGNEGMDYTKENTDTSSPNFVSEPGEAPYSRIIPPSCLSLPSEGQNVISVASTGISKRKSYYSSHGNGYTDIAGPGGDVYDTPENRRDITKATLSAYPKAVLESEGLLNPDGTPNVNSVVRDCKGTECAYYQYLQGTSMASPRVAGVAALIVSEYGRRDSRRPGLTLRPALVQKILNKTATPVRCPSPPAYTYTRHLPNGTTVTTTHTCEGGKTNGFYGAGIVDALRAVR</sequence>
<evidence type="ECO:0000256" key="1">
    <source>
        <dbReference type="ARBA" id="ARBA00011073"/>
    </source>
</evidence>
<name>A0A919REF5_9ACTN</name>
<evidence type="ECO:0000256" key="6">
    <source>
        <dbReference type="PROSITE-ProRule" id="PRU01240"/>
    </source>
</evidence>
<evidence type="ECO:0000256" key="5">
    <source>
        <dbReference type="PIRSR" id="PIRSR615500-1"/>
    </source>
</evidence>
<organism evidence="11 12">
    <name type="scientific">Sinosporangium siamense</name>
    <dbReference type="NCBI Taxonomy" id="1367973"/>
    <lineage>
        <taxon>Bacteria</taxon>
        <taxon>Bacillati</taxon>
        <taxon>Actinomycetota</taxon>
        <taxon>Actinomycetes</taxon>
        <taxon>Streptosporangiales</taxon>
        <taxon>Streptosporangiaceae</taxon>
        <taxon>Sinosporangium</taxon>
    </lineage>
</organism>
<evidence type="ECO:0000256" key="7">
    <source>
        <dbReference type="RuleBase" id="RU003355"/>
    </source>
</evidence>